<evidence type="ECO:0000313" key="1">
    <source>
        <dbReference type="EMBL" id="OVZ78600.1"/>
    </source>
</evidence>
<proteinExistence type="predicted"/>
<accession>A0AB73NS66</accession>
<evidence type="ECO:0008006" key="3">
    <source>
        <dbReference type="Google" id="ProtNLM"/>
    </source>
</evidence>
<sequence length="66" mass="7117">MTKVDNPCTIQSLTDVLSDIASYLESAQRLTQNPGAGVHLADALVDYCADYAKTTANRVNQEEAQS</sequence>
<name>A0AB73NS66_YERKR</name>
<dbReference type="Proteomes" id="UP000195840">
    <property type="component" value="Unassembled WGS sequence"/>
</dbReference>
<keyword evidence="2" id="KW-1185">Reference proteome</keyword>
<evidence type="ECO:0000313" key="2">
    <source>
        <dbReference type="Proteomes" id="UP000195840"/>
    </source>
</evidence>
<dbReference type="EMBL" id="NHOG01000021">
    <property type="protein sequence ID" value="OVZ78600.1"/>
    <property type="molecule type" value="Genomic_DNA"/>
</dbReference>
<reference evidence="1 2" key="1">
    <citation type="submission" date="2017-05" db="EMBL/GenBank/DDBJ databases">
        <title>Whole genome sequencing of Yersinia kristensenii.</title>
        <authorList>
            <person name="Campioni F."/>
        </authorList>
    </citation>
    <scope>NUCLEOTIDE SEQUENCE [LARGE SCALE GENOMIC DNA]</scope>
    <source>
        <strain evidence="1 2">CFSAN060538</strain>
    </source>
</reference>
<dbReference type="AlphaFoldDB" id="A0AB73NS66"/>
<comment type="caution">
    <text evidence="1">The sequence shown here is derived from an EMBL/GenBank/DDBJ whole genome shotgun (WGS) entry which is preliminary data.</text>
</comment>
<protein>
    <recommendedName>
        <fullName evidence="3">DUF3077 domain-containing protein</fullName>
    </recommendedName>
</protein>
<organism evidence="1 2">
    <name type="scientific">Yersinia kristensenii</name>
    <dbReference type="NCBI Taxonomy" id="28152"/>
    <lineage>
        <taxon>Bacteria</taxon>
        <taxon>Pseudomonadati</taxon>
        <taxon>Pseudomonadota</taxon>
        <taxon>Gammaproteobacteria</taxon>
        <taxon>Enterobacterales</taxon>
        <taxon>Yersiniaceae</taxon>
        <taxon>Yersinia</taxon>
    </lineage>
</organism>
<gene>
    <name evidence="1" type="ORF">CBW52_18340</name>
</gene>